<feature type="chain" id="PRO_5007855551" description="Secreted protein" evidence="1">
    <location>
        <begin position="17"/>
        <end position="132"/>
    </location>
</feature>
<evidence type="ECO:0000256" key="1">
    <source>
        <dbReference type="SAM" id="SignalP"/>
    </source>
</evidence>
<dbReference type="InParanoid" id="A0A165B7T5"/>
<dbReference type="AlphaFoldDB" id="A0A165B7T5"/>
<gene>
    <name evidence="2" type="ORF">EXIGLDRAFT_733791</name>
</gene>
<sequence>MWVVVHFLVTALPAGADPSEDDIANSDQLWRAPVHGIARSGWPPCLHRDLQFFGNVVSELAEVVQPIYAWFKTEFPFYHLHEAVQRILLNEICQILDRDADVVLDVHRRRRPLFILLAPFGRYRNTSRRRYH</sequence>
<organism evidence="2 3">
    <name type="scientific">Exidia glandulosa HHB12029</name>
    <dbReference type="NCBI Taxonomy" id="1314781"/>
    <lineage>
        <taxon>Eukaryota</taxon>
        <taxon>Fungi</taxon>
        <taxon>Dikarya</taxon>
        <taxon>Basidiomycota</taxon>
        <taxon>Agaricomycotina</taxon>
        <taxon>Agaricomycetes</taxon>
        <taxon>Auriculariales</taxon>
        <taxon>Exidiaceae</taxon>
        <taxon>Exidia</taxon>
    </lineage>
</organism>
<dbReference type="OrthoDB" id="5569250at2759"/>
<evidence type="ECO:0008006" key="4">
    <source>
        <dbReference type="Google" id="ProtNLM"/>
    </source>
</evidence>
<feature type="signal peptide" evidence="1">
    <location>
        <begin position="1"/>
        <end position="16"/>
    </location>
</feature>
<dbReference type="EMBL" id="KV426531">
    <property type="protein sequence ID" value="KZV80017.1"/>
    <property type="molecule type" value="Genomic_DNA"/>
</dbReference>
<proteinExistence type="predicted"/>
<name>A0A165B7T5_EXIGL</name>
<accession>A0A165B7T5</accession>
<evidence type="ECO:0000313" key="3">
    <source>
        <dbReference type="Proteomes" id="UP000077266"/>
    </source>
</evidence>
<dbReference type="Proteomes" id="UP000077266">
    <property type="component" value="Unassembled WGS sequence"/>
</dbReference>
<keyword evidence="3" id="KW-1185">Reference proteome</keyword>
<protein>
    <recommendedName>
        <fullName evidence="4">Secreted protein</fullName>
    </recommendedName>
</protein>
<reference evidence="2 3" key="1">
    <citation type="journal article" date="2016" name="Mol. Biol. Evol.">
        <title>Comparative Genomics of Early-Diverging Mushroom-Forming Fungi Provides Insights into the Origins of Lignocellulose Decay Capabilities.</title>
        <authorList>
            <person name="Nagy L.G."/>
            <person name="Riley R."/>
            <person name="Tritt A."/>
            <person name="Adam C."/>
            <person name="Daum C."/>
            <person name="Floudas D."/>
            <person name="Sun H."/>
            <person name="Yadav J.S."/>
            <person name="Pangilinan J."/>
            <person name="Larsson K.H."/>
            <person name="Matsuura K."/>
            <person name="Barry K."/>
            <person name="Labutti K."/>
            <person name="Kuo R."/>
            <person name="Ohm R.A."/>
            <person name="Bhattacharya S.S."/>
            <person name="Shirouzu T."/>
            <person name="Yoshinaga Y."/>
            <person name="Martin F.M."/>
            <person name="Grigoriev I.V."/>
            <person name="Hibbett D.S."/>
        </authorList>
    </citation>
    <scope>NUCLEOTIDE SEQUENCE [LARGE SCALE GENOMIC DNA]</scope>
    <source>
        <strain evidence="2 3">HHB12029</strain>
    </source>
</reference>
<keyword evidence="1" id="KW-0732">Signal</keyword>
<evidence type="ECO:0000313" key="2">
    <source>
        <dbReference type="EMBL" id="KZV80017.1"/>
    </source>
</evidence>